<name>A0ABP0DW00_9PEZI</name>
<keyword evidence="7" id="KW-0132">Cell division</keyword>
<feature type="region of interest" description="Disordered" evidence="12">
    <location>
        <begin position="883"/>
        <end position="903"/>
    </location>
</feature>
<evidence type="ECO:0000256" key="6">
    <source>
        <dbReference type="ARBA" id="ARBA00022490"/>
    </source>
</evidence>
<feature type="compositionally biased region" description="Acidic residues" evidence="12">
    <location>
        <begin position="370"/>
        <end position="392"/>
    </location>
</feature>
<feature type="coiled-coil region" evidence="11">
    <location>
        <begin position="39"/>
        <end position="66"/>
    </location>
</feature>
<keyword evidence="14" id="KW-1185">Reference proteome</keyword>
<keyword evidence="8" id="KW-0498">Mitosis</keyword>
<keyword evidence="10" id="KW-0131">Cell cycle</keyword>
<dbReference type="PANTHER" id="PTHR13108:SF9">
    <property type="entry name" value="CONDENSIN COMPLEX SUBUNIT 2"/>
    <property type="match status" value="1"/>
</dbReference>
<feature type="region of interest" description="Disordered" evidence="12">
    <location>
        <begin position="245"/>
        <end position="288"/>
    </location>
</feature>
<evidence type="ECO:0000313" key="13">
    <source>
        <dbReference type="EMBL" id="CAK7272404.1"/>
    </source>
</evidence>
<keyword evidence="6" id="KW-0963">Cytoplasm</keyword>
<evidence type="ECO:0000256" key="10">
    <source>
        <dbReference type="ARBA" id="ARBA00023306"/>
    </source>
</evidence>
<proteinExistence type="inferred from homology"/>
<dbReference type="PANTHER" id="PTHR13108">
    <property type="entry name" value="CONDENSIN COMPLEX SUBUNIT 2"/>
    <property type="match status" value="1"/>
</dbReference>
<dbReference type="Pfam" id="PF05786">
    <property type="entry name" value="Cnd2"/>
    <property type="match status" value="1"/>
</dbReference>
<evidence type="ECO:0000256" key="1">
    <source>
        <dbReference type="ARBA" id="ARBA00004286"/>
    </source>
</evidence>
<evidence type="ECO:0000256" key="12">
    <source>
        <dbReference type="SAM" id="MobiDB-lite"/>
    </source>
</evidence>
<feature type="region of interest" description="Disordered" evidence="12">
    <location>
        <begin position="79"/>
        <end position="115"/>
    </location>
</feature>
<comment type="caution">
    <text evidence="13">The sequence shown here is derived from an EMBL/GenBank/DDBJ whole genome shotgun (WGS) entry which is preliminary data.</text>
</comment>
<comment type="subcellular location">
    <subcellularLocation>
        <location evidence="1">Chromosome</location>
    </subcellularLocation>
    <subcellularLocation>
        <location evidence="2">Cytoplasm</location>
    </subcellularLocation>
</comment>
<keyword evidence="9" id="KW-0226">DNA condensation</keyword>
<evidence type="ECO:0000256" key="8">
    <source>
        <dbReference type="ARBA" id="ARBA00022776"/>
    </source>
</evidence>
<comment type="similarity">
    <text evidence="3">Belongs to the CND2 (condensin subunit 2) family.</text>
</comment>
<evidence type="ECO:0000256" key="4">
    <source>
        <dbReference type="ARBA" id="ARBA00016065"/>
    </source>
</evidence>
<feature type="compositionally biased region" description="Polar residues" evidence="12">
    <location>
        <begin position="8"/>
        <end position="26"/>
    </location>
</feature>
<dbReference type="InterPro" id="IPR022816">
    <property type="entry name" value="Condensin_barren_su2"/>
</dbReference>
<keyword evidence="5" id="KW-0158">Chromosome</keyword>
<feature type="compositionally biased region" description="Acidic residues" evidence="12">
    <location>
        <begin position="259"/>
        <end position="273"/>
    </location>
</feature>
<protein>
    <recommendedName>
        <fullName evidence="4">Condensin complex subunit 2</fullName>
    </recommendedName>
</protein>
<evidence type="ECO:0000256" key="7">
    <source>
        <dbReference type="ARBA" id="ARBA00022618"/>
    </source>
</evidence>
<dbReference type="Proteomes" id="UP001642501">
    <property type="component" value="Unassembled WGS sequence"/>
</dbReference>
<sequence length="968" mass="104813">MPRVTQAPVANNSKSNSRRISGSHAQSPYKISPVKIPLNDDAQEKAARLQSRQALHEAQINQLKAVVTPTSRKVASMRLDDLENSSPSASSSPRTPLGERAPRGRGKRQSMGPGAISSKEAIVAAAVASGNRAILGGRGGVNINDDDDDDDGLVVGGAVVTPMKRVPILANFEEWMKMATDNKINATNSWNFALIDYFHDMSLLKEGDGVNFQKASCTLDGCVKIYTSRVDSVATETGKLLSGLADSRENRKKGGGGGDDGENSEDEDDLDEDGNPKKKPKKKQRSEVTLAPSFASLQLKKLELELAVDPLFKKASADFDEGGAKGLLLNHLMIDTEGRIVFDSSDDTNDVAKTSKKSSKKSRDTQKDGEDVDMEEDDEDMDEDEDNIDGEDDRGAGPSFVDEDEDDQDVPIDVASLGHRFFPELHRLEELDVCPSLKTFDLGNPSGSLDIPFLRAHNDNHEDAEGDKSTMFIDEDNPLGFDDTDALGFDLGGDVNFGEGGEAWAREARLEPQMRVYDAGGLGDDLLLGGPGVGGGETDDFTIAMAHSSQQPDKMHDNILGYFDQALRKNWVSAEHWRIRKIKDVNKPATVTKTRKEKEPFAIDFDVPLDNSMAELLYTQASSNTAITLPKKDWKAKSRNLLPDDKHFHSKQLLSLFLKPKARLSRRRSQFGGFGGGGGYMFGQTMQQQQADVPEGQMDEAFWASRKDPLRSTVEDGLGGADGEAHGNYDANFFADDGMPFAGGEDDDDMDGDEFADAREHFSPADGLGLNSAVDGGLTQSFTQGLGFTQGFTTGFGGLTVTNAADLAFGTTLVTSSRRVRPEYVQYARVAKRVDVRRLKEELWKGMYFDKGVAASRLLTPPPVDASGAASIDEQLAAAAAEETGAGAGAGAEGPGSSGSDATLKFTDVMNGLQRVYPKSMMEDISTSYCFISLLHLANEKGLLIQNTEELQDLDIRMDYTAEVTAEA</sequence>
<gene>
    <name evidence="13" type="ORF">SEPCBS57363_005115</name>
</gene>
<evidence type="ECO:0000256" key="3">
    <source>
        <dbReference type="ARBA" id="ARBA00009471"/>
    </source>
</evidence>
<feature type="region of interest" description="Disordered" evidence="12">
    <location>
        <begin position="1"/>
        <end position="34"/>
    </location>
</feature>
<evidence type="ECO:0000256" key="11">
    <source>
        <dbReference type="SAM" id="Coils"/>
    </source>
</evidence>
<evidence type="ECO:0000256" key="5">
    <source>
        <dbReference type="ARBA" id="ARBA00022454"/>
    </source>
</evidence>
<organism evidence="13 14">
    <name type="scientific">Sporothrix epigloea</name>
    <dbReference type="NCBI Taxonomy" id="1892477"/>
    <lineage>
        <taxon>Eukaryota</taxon>
        <taxon>Fungi</taxon>
        <taxon>Dikarya</taxon>
        <taxon>Ascomycota</taxon>
        <taxon>Pezizomycotina</taxon>
        <taxon>Sordariomycetes</taxon>
        <taxon>Sordariomycetidae</taxon>
        <taxon>Ophiostomatales</taxon>
        <taxon>Ophiostomataceae</taxon>
        <taxon>Sporothrix</taxon>
    </lineage>
</organism>
<keyword evidence="11" id="KW-0175">Coiled coil</keyword>
<evidence type="ECO:0000256" key="9">
    <source>
        <dbReference type="ARBA" id="ARBA00023067"/>
    </source>
</evidence>
<feature type="compositionally biased region" description="Gly residues" evidence="12">
    <location>
        <begin position="886"/>
        <end position="897"/>
    </location>
</feature>
<reference evidence="13 14" key="1">
    <citation type="submission" date="2024-01" db="EMBL/GenBank/DDBJ databases">
        <authorList>
            <person name="Allen C."/>
            <person name="Tagirdzhanova G."/>
        </authorList>
    </citation>
    <scope>NUCLEOTIDE SEQUENCE [LARGE SCALE GENOMIC DNA]</scope>
    <source>
        <strain evidence="13 14">CBS 573.63</strain>
    </source>
</reference>
<evidence type="ECO:0000313" key="14">
    <source>
        <dbReference type="Proteomes" id="UP001642501"/>
    </source>
</evidence>
<dbReference type="EMBL" id="CAWUOM010000106">
    <property type="protein sequence ID" value="CAK7272404.1"/>
    <property type="molecule type" value="Genomic_DNA"/>
</dbReference>
<dbReference type="PIRSF" id="PIRSF017126">
    <property type="entry name" value="Condensin_H"/>
    <property type="match status" value="1"/>
</dbReference>
<feature type="region of interest" description="Disordered" evidence="12">
    <location>
        <begin position="343"/>
        <end position="407"/>
    </location>
</feature>
<evidence type="ECO:0000256" key="2">
    <source>
        <dbReference type="ARBA" id="ARBA00004496"/>
    </source>
</evidence>
<accession>A0ABP0DW00</accession>